<dbReference type="EMBL" id="CM002925">
    <property type="protein sequence ID" value="KGN54530.1"/>
    <property type="molecule type" value="Genomic_DNA"/>
</dbReference>
<reference evidence="1 2" key="1">
    <citation type="journal article" date="2009" name="Nat. Genet.">
        <title>The genome of the cucumber, Cucumis sativus L.</title>
        <authorList>
            <person name="Huang S."/>
            <person name="Li R."/>
            <person name="Zhang Z."/>
            <person name="Li L."/>
            <person name="Gu X."/>
            <person name="Fan W."/>
            <person name="Lucas W.J."/>
            <person name="Wang X."/>
            <person name="Xie B."/>
            <person name="Ni P."/>
            <person name="Ren Y."/>
            <person name="Zhu H."/>
            <person name="Li J."/>
            <person name="Lin K."/>
            <person name="Jin W."/>
            <person name="Fei Z."/>
            <person name="Li G."/>
            <person name="Staub J."/>
            <person name="Kilian A."/>
            <person name="van der Vossen E.A."/>
            <person name="Wu Y."/>
            <person name="Guo J."/>
            <person name="He J."/>
            <person name="Jia Z."/>
            <person name="Ren Y."/>
            <person name="Tian G."/>
            <person name="Lu Y."/>
            <person name="Ruan J."/>
            <person name="Qian W."/>
            <person name="Wang M."/>
            <person name="Huang Q."/>
            <person name="Li B."/>
            <person name="Xuan Z."/>
            <person name="Cao J."/>
            <person name="Asan"/>
            <person name="Wu Z."/>
            <person name="Zhang J."/>
            <person name="Cai Q."/>
            <person name="Bai Y."/>
            <person name="Zhao B."/>
            <person name="Han Y."/>
            <person name="Li Y."/>
            <person name="Li X."/>
            <person name="Wang S."/>
            <person name="Shi Q."/>
            <person name="Liu S."/>
            <person name="Cho W.K."/>
            <person name="Kim J.Y."/>
            <person name="Xu Y."/>
            <person name="Heller-Uszynska K."/>
            <person name="Miao H."/>
            <person name="Cheng Z."/>
            <person name="Zhang S."/>
            <person name="Wu J."/>
            <person name="Yang Y."/>
            <person name="Kang H."/>
            <person name="Li M."/>
            <person name="Liang H."/>
            <person name="Ren X."/>
            <person name="Shi Z."/>
            <person name="Wen M."/>
            <person name="Jian M."/>
            <person name="Yang H."/>
            <person name="Zhang G."/>
            <person name="Yang Z."/>
            <person name="Chen R."/>
            <person name="Liu S."/>
            <person name="Li J."/>
            <person name="Ma L."/>
            <person name="Liu H."/>
            <person name="Zhou Y."/>
            <person name="Zhao J."/>
            <person name="Fang X."/>
            <person name="Li G."/>
            <person name="Fang L."/>
            <person name="Li Y."/>
            <person name="Liu D."/>
            <person name="Zheng H."/>
            <person name="Zhang Y."/>
            <person name="Qin N."/>
            <person name="Li Z."/>
            <person name="Yang G."/>
            <person name="Yang S."/>
            <person name="Bolund L."/>
            <person name="Kristiansen K."/>
            <person name="Zheng H."/>
            <person name="Li S."/>
            <person name="Zhang X."/>
            <person name="Yang H."/>
            <person name="Wang J."/>
            <person name="Sun R."/>
            <person name="Zhang B."/>
            <person name="Jiang S."/>
            <person name="Wang J."/>
            <person name="Du Y."/>
            <person name="Li S."/>
        </authorList>
    </citation>
    <scope>NUCLEOTIDE SEQUENCE [LARGE SCALE GENOMIC DNA]</scope>
    <source>
        <strain evidence="2">cv. 9930</strain>
    </source>
</reference>
<dbReference type="AlphaFoldDB" id="A0A0A0KY44"/>
<name>A0A0A0KY44_CUCSA</name>
<proteinExistence type="predicted"/>
<reference evidence="1 2" key="2">
    <citation type="journal article" date="2009" name="PLoS ONE">
        <title>An integrated genetic and cytogenetic map of the cucumber genome.</title>
        <authorList>
            <person name="Ren Y."/>
            <person name="Zhang Z."/>
            <person name="Liu J."/>
            <person name="Staub J.E."/>
            <person name="Han Y."/>
            <person name="Cheng Z."/>
            <person name="Li X."/>
            <person name="Lu J."/>
            <person name="Miao H."/>
            <person name="Kang H."/>
            <person name="Xie B."/>
            <person name="Gu X."/>
            <person name="Wang X."/>
            <person name="Du Y."/>
            <person name="Jin W."/>
            <person name="Huang S."/>
        </authorList>
    </citation>
    <scope>NUCLEOTIDE SEQUENCE [LARGE SCALE GENOMIC DNA]</scope>
    <source>
        <strain evidence="2">cv. 9930</strain>
    </source>
</reference>
<dbReference type="Proteomes" id="UP000029981">
    <property type="component" value="Chromosome 4"/>
</dbReference>
<evidence type="ECO:0000313" key="2">
    <source>
        <dbReference type="Proteomes" id="UP000029981"/>
    </source>
</evidence>
<sequence>MGKVFLPLKLPPFLGLSLRRVADNPASLTCIAFEPSFLLRLRLQREQQVVQHVFDD</sequence>
<accession>A0A0A0KY44</accession>
<evidence type="ECO:0000313" key="1">
    <source>
        <dbReference type="EMBL" id="KGN54530.1"/>
    </source>
</evidence>
<organism evidence="1 2">
    <name type="scientific">Cucumis sativus</name>
    <name type="common">Cucumber</name>
    <dbReference type="NCBI Taxonomy" id="3659"/>
    <lineage>
        <taxon>Eukaryota</taxon>
        <taxon>Viridiplantae</taxon>
        <taxon>Streptophyta</taxon>
        <taxon>Embryophyta</taxon>
        <taxon>Tracheophyta</taxon>
        <taxon>Spermatophyta</taxon>
        <taxon>Magnoliopsida</taxon>
        <taxon>eudicotyledons</taxon>
        <taxon>Gunneridae</taxon>
        <taxon>Pentapetalae</taxon>
        <taxon>rosids</taxon>
        <taxon>fabids</taxon>
        <taxon>Cucurbitales</taxon>
        <taxon>Cucurbitaceae</taxon>
        <taxon>Benincaseae</taxon>
        <taxon>Cucumis</taxon>
    </lineage>
</organism>
<dbReference type="Gramene" id="KGN54530">
    <property type="protein sequence ID" value="KGN54530"/>
    <property type="gene ID" value="Csa_4G358680"/>
</dbReference>
<gene>
    <name evidence="1" type="ORF">Csa_4G358680</name>
</gene>
<reference evidence="1 2" key="3">
    <citation type="journal article" date="2010" name="BMC Genomics">
        <title>Transcriptome sequencing and comparative analysis of cucumber flowers with different sex types.</title>
        <authorList>
            <person name="Guo S."/>
            <person name="Zheng Y."/>
            <person name="Joung J.G."/>
            <person name="Liu S."/>
            <person name="Zhang Z."/>
            <person name="Crasta O.R."/>
            <person name="Sobral B.W."/>
            <person name="Xu Y."/>
            <person name="Huang S."/>
            <person name="Fei Z."/>
        </authorList>
    </citation>
    <scope>NUCLEOTIDE SEQUENCE [LARGE SCALE GENOMIC DNA]</scope>
    <source>
        <strain evidence="2">cv. 9930</strain>
    </source>
</reference>
<reference evidence="1 2" key="4">
    <citation type="journal article" date="2011" name="BMC Genomics">
        <title>RNA-Seq improves annotation of protein-coding genes in the cucumber genome.</title>
        <authorList>
            <person name="Li Z."/>
            <person name="Zhang Z."/>
            <person name="Yan P."/>
            <person name="Huang S."/>
            <person name="Fei Z."/>
            <person name="Lin K."/>
        </authorList>
    </citation>
    <scope>NUCLEOTIDE SEQUENCE [LARGE SCALE GENOMIC DNA]</scope>
    <source>
        <strain evidence="2">cv. 9930</strain>
    </source>
</reference>
<protein>
    <submittedName>
        <fullName evidence="1">Uncharacterized protein</fullName>
    </submittedName>
</protein>
<keyword evidence="2" id="KW-1185">Reference proteome</keyword>